<dbReference type="SMART" id="SM00184">
    <property type="entry name" value="RING"/>
    <property type="match status" value="1"/>
</dbReference>
<dbReference type="AlphaFoldDB" id="A0AAV2QAC6"/>
<evidence type="ECO:0000256" key="1">
    <source>
        <dbReference type="ARBA" id="ARBA00022723"/>
    </source>
</evidence>
<gene>
    <name evidence="7" type="ORF">MNOR_LOCUS9751</name>
</gene>
<dbReference type="InterPro" id="IPR013083">
    <property type="entry name" value="Znf_RING/FYVE/PHD"/>
</dbReference>
<comment type="caution">
    <text evidence="7">The sequence shown here is derived from an EMBL/GenBank/DDBJ whole genome shotgun (WGS) entry which is preliminary data.</text>
</comment>
<proteinExistence type="predicted"/>
<keyword evidence="8" id="KW-1185">Reference proteome</keyword>
<dbReference type="SUPFAM" id="SSF50891">
    <property type="entry name" value="Cyclophilin-like"/>
    <property type="match status" value="1"/>
</dbReference>
<evidence type="ECO:0000313" key="7">
    <source>
        <dbReference type="EMBL" id="CAL4075325.1"/>
    </source>
</evidence>
<sequence>MDFLECNVCLDQYNDDDRRPHSLHCGHTYCSKCIDRYIEHQMFKCPTCRKFHFVSSANDFPPNYDLQAAVQHFKSNVADDTTEEENKADLKVCPHHNTCQLYFHCLTHSEPVCRECTVLRHPRGVCRLISVALENDKQLSISCVEAQYTRTGEACAKLITEKEAKEHQIGTKEQEIKAMMEQLKQLNQEHTNIEDKISHFNGHKRHLENVKEALMCVKNAEDLQKSSELVLKHLHETMQLLSSVKEDMEAWVVQTKPGQQRFAQLSLQDTHLYLHVLRDDVVNDLSQLDMEHVAKLPYSALRDAMNLETPLCFIEIGYTTSNPAKNVGRIHIRLNENSDRAQQFRLLCTGEMGPSYHNCNFTDVLKKDTLGTSLVGGNYDGGTAEALIPNLLEGEENAQDITAGLLTGVIQNDSSQNAIFSIYTSKRPGHKDGLAFGRIEDDLGLAVVIAATEQENVKDIKIMDCGVALFNSRQQIAVDDITYI</sequence>
<organism evidence="7 8">
    <name type="scientific">Meganyctiphanes norvegica</name>
    <name type="common">Northern krill</name>
    <name type="synonym">Thysanopoda norvegica</name>
    <dbReference type="NCBI Taxonomy" id="48144"/>
    <lineage>
        <taxon>Eukaryota</taxon>
        <taxon>Metazoa</taxon>
        <taxon>Ecdysozoa</taxon>
        <taxon>Arthropoda</taxon>
        <taxon>Crustacea</taxon>
        <taxon>Multicrustacea</taxon>
        <taxon>Malacostraca</taxon>
        <taxon>Eumalacostraca</taxon>
        <taxon>Eucarida</taxon>
        <taxon>Euphausiacea</taxon>
        <taxon>Euphausiidae</taxon>
        <taxon>Meganyctiphanes</taxon>
    </lineage>
</organism>
<keyword evidence="3" id="KW-0862">Zinc</keyword>
<dbReference type="GO" id="GO:0008270">
    <property type="term" value="F:zinc ion binding"/>
    <property type="evidence" value="ECO:0007669"/>
    <property type="project" value="UniProtKB-KW"/>
</dbReference>
<evidence type="ECO:0000259" key="6">
    <source>
        <dbReference type="PROSITE" id="PS50089"/>
    </source>
</evidence>
<keyword evidence="1" id="KW-0479">Metal-binding</keyword>
<dbReference type="Pfam" id="PF13639">
    <property type="entry name" value="zf-RING_2"/>
    <property type="match status" value="1"/>
</dbReference>
<dbReference type="PROSITE" id="PS50089">
    <property type="entry name" value="ZF_RING_2"/>
    <property type="match status" value="1"/>
</dbReference>
<dbReference type="Proteomes" id="UP001497623">
    <property type="component" value="Unassembled WGS sequence"/>
</dbReference>
<protein>
    <recommendedName>
        <fullName evidence="6">RING-type domain-containing protein</fullName>
    </recommendedName>
</protein>
<dbReference type="InterPro" id="IPR017907">
    <property type="entry name" value="Znf_RING_CS"/>
</dbReference>
<dbReference type="PANTHER" id="PTHR47156:SF10">
    <property type="entry name" value="E3 UBIQUITIN-PROTEIN LIGASE TRIM-21-RELATED"/>
    <property type="match status" value="1"/>
</dbReference>
<dbReference type="EMBL" id="CAXKWB010004768">
    <property type="protein sequence ID" value="CAL4075325.1"/>
    <property type="molecule type" value="Genomic_DNA"/>
</dbReference>
<dbReference type="Gene3D" id="3.30.40.10">
    <property type="entry name" value="Zinc/RING finger domain, C3HC4 (zinc finger)"/>
    <property type="match status" value="1"/>
</dbReference>
<reference evidence="7 8" key="1">
    <citation type="submission" date="2024-05" db="EMBL/GenBank/DDBJ databases">
        <authorList>
            <person name="Wallberg A."/>
        </authorList>
    </citation>
    <scope>NUCLEOTIDE SEQUENCE [LARGE SCALE GENOMIC DNA]</scope>
</reference>
<dbReference type="SUPFAM" id="SSF57845">
    <property type="entry name" value="B-box zinc-binding domain"/>
    <property type="match status" value="1"/>
</dbReference>
<dbReference type="PROSITE" id="PS00518">
    <property type="entry name" value="ZF_RING_1"/>
    <property type="match status" value="1"/>
</dbReference>
<accession>A0AAV2QAC6</accession>
<name>A0AAV2QAC6_MEGNR</name>
<evidence type="ECO:0000256" key="2">
    <source>
        <dbReference type="ARBA" id="ARBA00022771"/>
    </source>
</evidence>
<dbReference type="Gene3D" id="2.40.100.10">
    <property type="entry name" value="Cyclophilin-like"/>
    <property type="match status" value="1"/>
</dbReference>
<feature type="coiled-coil region" evidence="5">
    <location>
        <begin position="162"/>
        <end position="196"/>
    </location>
</feature>
<dbReference type="InterPro" id="IPR052667">
    <property type="entry name" value="E3_ubiquitin-ligase_RING"/>
</dbReference>
<dbReference type="InterPro" id="IPR001841">
    <property type="entry name" value="Znf_RING"/>
</dbReference>
<evidence type="ECO:0000256" key="5">
    <source>
        <dbReference type="SAM" id="Coils"/>
    </source>
</evidence>
<dbReference type="InterPro" id="IPR029000">
    <property type="entry name" value="Cyclophilin-like_dom_sf"/>
</dbReference>
<evidence type="ECO:0000313" key="8">
    <source>
        <dbReference type="Proteomes" id="UP001497623"/>
    </source>
</evidence>
<feature type="domain" description="RING-type" evidence="6">
    <location>
        <begin position="6"/>
        <end position="49"/>
    </location>
</feature>
<keyword evidence="2 4" id="KW-0863">Zinc-finger</keyword>
<dbReference type="PANTHER" id="PTHR47156">
    <property type="entry name" value="PROTEIN CBG20824"/>
    <property type="match status" value="1"/>
</dbReference>
<evidence type="ECO:0000256" key="3">
    <source>
        <dbReference type="ARBA" id="ARBA00022833"/>
    </source>
</evidence>
<dbReference type="SUPFAM" id="SSF57850">
    <property type="entry name" value="RING/U-box"/>
    <property type="match status" value="1"/>
</dbReference>
<evidence type="ECO:0000256" key="4">
    <source>
        <dbReference type="PROSITE-ProRule" id="PRU00175"/>
    </source>
</evidence>
<keyword evidence="5" id="KW-0175">Coiled coil</keyword>